<dbReference type="Proteomes" id="UP000194127">
    <property type="component" value="Unassembled WGS sequence"/>
</dbReference>
<accession>A0A1X6MYD6</accession>
<dbReference type="Pfam" id="PF12937">
    <property type="entry name" value="F-box-like"/>
    <property type="match status" value="1"/>
</dbReference>
<dbReference type="SUPFAM" id="SSF52047">
    <property type="entry name" value="RNI-like"/>
    <property type="match status" value="1"/>
</dbReference>
<gene>
    <name evidence="2" type="ORF">POSPLADRAFT_1046792</name>
</gene>
<reference evidence="2 3" key="1">
    <citation type="submission" date="2017-04" db="EMBL/GenBank/DDBJ databases">
        <title>Genome Sequence of the Model Brown-Rot Fungus Postia placenta SB12.</title>
        <authorList>
            <consortium name="DOE Joint Genome Institute"/>
            <person name="Gaskell J."/>
            <person name="Kersten P."/>
            <person name="Larrondo L.F."/>
            <person name="Canessa P."/>
            <person name="Martinez D."/>
            <person name="Hibbett D."/>
            <person name="Schmoll M."/>
            <person name="Kubicek C.P."/>
            <person name="Martinez A.T."/>
            <person name="Yadav J."/>
            <person name="Master E."/>
            <person name="Magnuson J.K."/>
            <person name="James T."/>
            <person name="Yaver D."/>
            <person name="Berka R."/>
            <person name="Labutti K."/>
            <person name="Lipzen A."/>
            <person name="Aerts A."/>
            <person name="Barry K."/>
            <person name="Henrissat B."/>
            <person name="Blanchette R."/>
            <person name="Grigoriev I."/>
            <person name="Cullen D."/>
        </authorList>
    </citation>
    <scope>NUCLEOTIDE SEQUENCE [LARGE SCALE GENOMIC DNA]</scope>
    <source>
        <strain evidence="2 3">MAD-698-R-SB12</strain>
    </source>
</reference>
<dbReference type="STRING" id="670580.A0A1X6MYD6"/>
<dbReference type="OrthoDB" id="3222238at2759"/>
<dbReference type="InterPro" id="IPR001810">
    <property type="entry name" value="F-box_dom"/>
</dbReference>
<proteinExistence type="predicted"/>
<protein>
    <recommendedName>
        <fullName evidence="1">F-box domain-containing protein</fullName>
    </recommendedName>
</protein>
<dbReference type="AlphaFoldDB" id="A0A1X6MYD6"/>
<evidence type="ECO:0000259" key="1">
    <source>
        <dbReference type="Pfam" id="PF12937"/>
    </source>
</evidence>
<evidence type="ECO:0000313" key="3">
    <source>
        <dbReference type="Proteomes" id="UP000194127"/>
    </source>
</evidence>
<keyword evidence="3" id="KW-1185">Reference proteome</keyword>
<evidence type="ECO:0000313" key="2">
    <source>
        <dbReference type="EMBL" id="OSX61375.1"/>
    </source>
</evidence>
<dbReference type="RefSeq" id="XP_024338169.1">
    <property type="nucleotide sequence ID" value="XM_024479121.1"/>
</dbReference>
<feature type="domain" description="F-box" evidence="1">
    <location>
        <begin position="11"/>
        <end position="59"/>
    </location>
</feature>
<sequence>MSALCMALQTNDIVLHIFQCLSPPQDDEPDRSNQRALARSARVCKSFSNAALNVLWEKMDSMVPSLCLFAAFKQVRGDMGGYNTMHIAHMLVEGEDIRAPSVWTLCGQPTPAEWSRFKQYATRVRAITSPKDDCVDASSLMLLSQENNCEPLFPHLRAAIWHRSPSIEAGLLAVMSLSVRRLRLVYNDLICVPYTHTQWPITKRDYGLQAILDSVGAYLPSLETFEFEGLAHSFSLTPISNMKALRSVDLAQLTCVSDGEGSLLEALSTMADLDSLNITSTLRADLVPKGSGFVNLRSLTIHRSWENVVPLLLAVSLSPLEEFHLLRLKLPPPEAFYSIGHALRQFSSTLRVFDMQLTGTDAAWSDNDHASSTTAVIRPLFRLEFLESFSWDWQCTTHRPFATTDEDLYEIGIAWPNLRILSLLGPDHRDTFPTVRGLQSLLQSCPKLSQLFLPGMDPSLYPDFSDVSYDLQTLVVEQQRHTLGDTHRLAKELSHLLPKLDVVCSSRTFVDKMGDPILNHPWNGVMEMVGSIRRGKQPPGACSSESS</sequence>
<dbReference type="InterPro" id="IPR032675">
    <property type="entry name" value="LRR_dom_sf"/>
</dbReference>
<dbReference type="Gene3D" id="3.80.10.10">
    <property type="entry name" value="Ribonuclease Inhibitor"/>
    <property type="match status" value="1"/>
</dbReference>
<dbReference type="EMBL" id="KZ110598">
    <property type="protein sequence ID" value="OSX61375.1"/>
    <property type="molecule type" value="Genomic_DNA"/>
</dbReference>
<dbReference type="GeneID" id="36324071"/>
<name>A0A1X6MYD6_9APHY</name>
<organism evidence="2 3">
    <name type="scientific">Postia placenta MAD-698-R-SB12</name>
    <dbReference type="NCBI Taxonomy" id="670580"/>
    <lineage>
        <taxon>Eukaryota</taxon>
        <taxon>Fungi</taxon>
        <taxon>Dikarya</taxon>
        <taxon>Basidiomycota</taxon>
        <taxon>Agaricomycotina</taxon>
        <taxon>Agaricomycetes</taxon>
        <taxon>Polyporales</taxon>
        <taxon>Adustoporiaceae</taxon>
        <taxon>Rhodonia</taxon>
    </lineage>
</organism>